<evidence type="ECO:0008006" key="5">
    <source>
        <dbReference type="Google" id="ProtNLM"/>
    </source>
</evidence>
<evidence type="ECO:0000313" key="4">
    <source>
        <dbReference type="Proteomes" id="UP001085076"/>
    </source>
</evidence>
<evidence type="ECO:0000256" key="1">
    <source>
        <dbReference type="SAM" id="MobiDB-lite"/>
    </source>
</evidence>
<dbReference type="AlphaFoldDB" id="A0A9D5CME8"/>
<sequence>MFCYVGKATKIFFFIVAVLAVTGLVLGFGVLRRGAAHKPQGCDDPQCRPTAVPFIPPLQSLLPPSSSSLLLVSLRRFSAAPSSAHPTLSPFQVSPPLPYP</sequence>
<gene>
    <name evidence="3" type="ORF">J5N97_016780</name>
</gene>
<evidence type="ECO:0000256" key="2">
    <source>
        <dbReference type="SAM" id="Phobius"/>
    </source>
</evidence>
<dbReference type="PANTHER" id="PTHR36036">
    <property type="entry name" value="PROLINE-RICH FAMILY PROTEIN"/>
    <property type="match status" value="1"/>
</dbReference>
<feature type="region of interest" description="Disordered" evidence="1">
    <location>
        <begin position="81"/>
        <end position="100"/>
    </location>
</feature>
<name>A0A9D5CME8_9LILI</name>
<organism evidence="3 4">
    <name type="scientific">Dioscorea zingiberensis</name>
    <dbReference type="NCBI Taxonomy" id="325984"/>
    <lineage>
        <taxon>Eukaryota</taxon>
        <taxon>Viridiplantae</taxon>
        <taxon>Streptophyta</taxon>
        <taxon>Embryophyta</taxon>
        <taxon>Tracheophyta</taxon>
        <taxon>Spermatophyta</taxon>
        <taxon>Magnoliopsida</taxon>
        <taxon>Liliopsida</taxon>
        <taxon>Dioscoreales</taxon>
        <taxon>Dioscoreaceae</taxon>
        <taxon>Dioscorea</taxon>
    </lineage>
</organism>
<keyword evidence="2" id="KW-0472">Membrane</keyword>
<accession>A0A9D5CME8</accession>
<keyword evidence="2" id="KW-1133">Transmembrane helix</keyword>
<reference evidence="3" key="1">
    <citation type="submission" date="2021-03" db="EMBL/GenBank/DDBJ databases">
        <authorList>
            <person name="Li Z."/>
            <person name="Yang C."/>
        </authorList>
    </citation>
    <scope>NUCLEOTIDE SEQUENCE</scope>
    <source>
        <strain evidence="3">Dzin_1.0</strain>
        <tissue evidence="3">Leaf</tissue>
    </source>
</reference>
<dbReference type="PANTHER" id="PTHR36036:SF1">
    <property type="entry name" value="PROLINE-RICH FAMILY PROTEIN"/>
    <property type="match status" value="1"/>
</dbReference>
<reference evidence="3" key="2">
    <citation type="journal article" date="2022" name="Hortic Res">
        <title>The genome of Dioscorea zingiberensis sheds light on the biosynthesis, origin and evolution of the medicinally important diosgenin saponins.</title>
        <authorList>
            <person name="Li Y."/>
            <person name="Tan C."/>
            <person name="Li Z."/>
            <person name="Guo J."/>
            <person name="Li S."/>
            <person name="Chen X."/>
            <person name="Wang C."/>
            <person name="Dai X."/>
            <person name="Yang H."/>
            <person name="Song W."/>
            <person name="Hou L."/>
            <person name="Xu J."/>
            <person name="Tong Z."/>
            <person name="Xu A."/>
            <person name="Yuan X."/>
            <person name="Wang W."/>
            <person name="Yang Q."/>
            <person name="Chen L."/>
            <person name="Sun Z."/>
            <person name="Wang K."/>
            <person name="Pan B."/>
            <person name="Chen J."/>
            <person name="Bao Y."/>
            <person name="Liu F."/>
            <person name="Qi X."/>
            <person name="Gang D.R."/>
            <person name="Wen J."/>
            <person name="Li J."/>
        </authorList>
    </citation>
    <scope>NUCLEOTIDE SEQUENCE</scope>
    <source>
        <strain evidence="3">Dzin_1.0</strain>
    </source>
</reference>
<keyword evidence="2" id="KW-0812">Transmembrane</keyword>
<dbReference type="EMBL" id="JAGGNH010000004">
    <property type="protein sequence ID" value="KAJ0974815.1"/>
    <property type="molecule type" value="Genomic_DNA"/>
</dbReference>
<keyword evidence="4" id="KW-1185">Reference proteome</keyword>
<dbReference type="Proteomes" id="UP001085076">
    <property type="component" value="Miscellaneous, Linkage group lg04"/>
</dbReference>
<feature type="compositionally biased region" description="Polar residues" evidence="1">
    <location>
        <begin position="81"/>
        <end position="92"/>
    </location>
</feature>
<proteinExistence type="predicted"/>
<protein>
    <recommendedName>
        <fullName evidence="5">Transmembrane protein</fullName>
    </recommendedName>
</protein>
<evidence type="ECO:0000313" key="3">
    <source>
        <dbReference type="EMBL" id="KAJ0974815.1"/>
    </source>
</evidence>
<dbReference type="InterPro" id="IPR040277">
    <property type="entry name" value="Os04g0629400-like"/>
</dbReference>
<feature type="transmembrane region" description="Helical" evidence="2">
    <location>
        <begin position="12"/>
        <end position="31"/>
    </location>
</feature>
<comment type="caution">
    <text evidence="3">The sequence shown here is derived from an EMBL/GenBank/DDBJ whole genome shotgun (WGS) entry which is preliminary data.</text>
</comment>